<evidence type="ECO:0000313" key="3">
    <source>
        <dbReference type="Proteomes" id="UP000315289"/>
    </source>
</evidence>
<accession>A0A557SZB4</accession>
<reference evidence="2 3" key="1">
    <citation type="journal article" date="2019" name="Front. Microbiol.">
        <title>Ammonia Oxidation by the Arctic Terrestrial Thaumarchaeote Candidatus Nitrosocosmicus arcticus Is Stimulated by Increasing Temperatures.</title>
        <authorList>
            <person name="Alves R.J.E."/>
            <person name="Kerou M."/>
            <person name="Zappe A."/>
            <person name="Bittner R."/>
            <person name="Abby S.S."/>
            <person name="Schmidt H.A."/>
            <person name="Pfeifer K."/>
            <person name="Schleper C."/>
        </authorList>
    </citation>
    <scope>NUCLEOTIDE SEQUENCE [LARGE SCALE GENOMIC DNA]</scope>
    <source>
        <strain evidence="2 3">Kfb</strain>
    </source>
</reference>
<evidence type="ECO:0000313" key="2">
    <source>
        <dbReference type="EMBL" id="TVP41925.1"/>
    </source>
</evidence>
<dbReference type="Proteomes" id="UP000315289">
    <property type="component" value="Unassembled WGS sequence"/>
</dbReference>
<organism evidence="2 3">
    <name type="scientific">Candidatus Nitrosocosmicus arcticus</name>
    <dbReference type="NCBI Taxonomy" id="2035267"/>
    <lineage>
        <taxon>Archaea</taxon>
        <taxon>Nitrososphaerota</taxon>
        <taxon>Nitrososphaeria</taxon>
        <taxon>Nitrososphaerales</taxon>
        <taxon>Nitrososphaeraceae</taxon>
        <taxon>Candidatus Nitrosocosmicus</taxon>
    </lineage>
</organism>
<feature type="region of interest" description="Disordered" evidence="1">
    <location>
        <begin position="17"/>
        <end position="41"/>
    </location>
</feature>
<name>A0A557SZB4_9ARCH</name>
<comment type="caution">
    <text evidence="2">The sequence shown here is derived from an EMBL/GenBank/DDBJ whole genome shotgun (WGS) entry which is preliminary data.</text>
</comment>
<dbReference type="EMBL" id="VOAH01000001">
    <property type="protein sequence ID" value="TVP41925.1"/>
    <property type="molecule type" value="Genomic_DNA"/>
</dbReference>
<proteinExistence type="predicted"/>
<evidence type="ECO:0000256" key="1">
    <source>
        <dbReference type="SAM" id="MobiDB-lite"/>
    </source>
</evidence>
<gene>
    <name evidence="2" type="ORF">NARC_10331</name>
</gene>
<sequence>MTGKWCTILFGRGFSQGKKEEERKEGSKVSRKAFGVRNVHG</sequence>
<keyword evidence="3" id="KW-1185">Reference proteome</keyword>
<dbReference type="AlphaFoldDB" id="A0A557SZB4"/>
<feature type="compositionally biased region" description="Basic and acidic residues" evidence="1">
    <location>
        <begin position="17"/>
        <end position="28"/>
    </location>
</feature>
<protein>
    <submittedName>
        <fullName evidence="2">Uncharacterized protein</fullName>
    </submittedName>
</protein>